<proteinExistence type="predicted"/>
<organism evidence="1">
    <name type="scientific">marine metagenome</name>
    <dbReference type="NCBI Taxonomy" id="408172"/>
    <lineage>
        <taxon>unclassified sequences</taxon>
        <taxon>metagenomes</taxon>
        <taxon>ecological metagenomes</taxon>
    </lineage>
</organism>
<accession>A0A383ED36</accession>
<name>A0A383ED36_9ZZZZ</name>
<feature type="non-terminal residue" evidence="1">
    <location>
        <position position="1"/>
    </location>
</feature>
<gene>
    <name evidence="1" type="ORF">METZ01_LOCUS507378</name>
</gene>
<dbReference type="InterPro" id="IPR023366">
    <property type="entry name" value="ATP_synth_asu-like_sf"/>
</dbReference>
<protein>
    <submittedName>
        <fullName evidence="1">Uncharacterized protein</fullName>
    </submittedName>
</protein>
<feature type="non-terminal residue" evidence="1">
    <location>
        <position position="231"/>
    </location>
</feature>
<sequence length="231" mass="24714">VPFGEVFVAAADVSTSTDASEATTFTFPSPVFLKENTEYCFVVKANTDKFNIYTARMGQKTLDGSRLISKQPVFGGLFKSQNGGTWTAEQNEDIKFILNRASFTTNTYGYVYLVNDELPVLSLKKANPITTTSGSAVITVNHRNHGMHSTSNNVTIAGVTSGDHNGIAHSNINGTYTTIGNIKLDSYTVTAQNSDTASSSGDIGSTTVTATRNMLYDVIQPCVGVMQPPAT</sequence>
<dbReference type="AlphaFoldDB" id="A0A383ED36"/>
<dbReference type="EMBL" id="UINC01224762">
    <property type="protein sequence ID" value="SVE54524.1"/>
    <property type="molecule type" value="Genomic_DNA"/>
</dbReference>
<evidence type="ECO:0000313" key="1">
    <source>
        <dbReference type="EMBL" id="SVE54524.1"/>
    </source>
</evidence>
<dbReference type="Gene3D" id="2.40.30.20">
    <property type="match status" value="1"/>
</dbReference>
<reference evidence="1" key="1">
    <citation type="submission" date="2018-05" db="EMBL/GenBank/DDBJ databases">
        <authorList>
            <person name="Lanie J.A."/>
            <person name="Ng W.-L."/>
            <person name="Kazmierczak K.M."/>
            <person name="Andrzejewski T.M."/>
            <person name="Davidsen T.M."/>
            <person name="Wayne K.J."/>
            <person name="Tettelin H."/>
            <person name="Glass J.I."/>
            <person name="Rusch D."/>
            <person name="Podicherti R."/>
            <person name="Tsui H.-C.T."/>
            <person name="Winkler M.E."/>
        </authorList>
    </citation>
    <scope>NUCLEOTIDE SEQUENCE</scope>
</reference>